<accession>A0A6A6XHG9</accession>
<keyword evidence="1" id="KW-0812">Transmembrane</keyword>
<sequence>MPWHIRLCRRRMYWLIRHDSRSSRPPHCRGQHTNFKLFFLIPSSIQLQLRYFCLNLLLLLGRIGGLLALALLRGRRGGMLCGSHGGRRGRGCAPACVHTTGRIRPGLSRSCVVLVGDSGHEEVVTTLSWSGRCRVTRSGQSLDCLPEHSSDYSYSFT</sequence>
<evidence type="ECO:0000256" key="1">
    <source>
        <dbReference type="SAM" id="Phobius"/>
    </source>
</evidence>
<name>A0A6A6XHG9_9PLEO</name>
<evidence type="ECO:0000313" key="3">
    <source>
        <dbReference type="Proteomes" id="UP000799757"/>
    </source>
</evidence>
<protein>
    <submittedName>
        <fullName evidence="2">Uncharacterized protein</fullName>
    </submittedName>
</protein>
<dbReference type="Proteomes" id="UP000799757">
    <property type="component" value="Unassembled WGS sequence"/>
</dbReference>
<reference evidence="2" key="1">
    <citation type="journal article" date="2020" name="Stud. Mycol.">
        <title>101 Dothideomycetes genomes: a test case for predicting lifestyles and emergence of pathogens.</title>
        <authorList>
            <person name="Haridas S."/>
            <person name="Albert R."/>
            <person name="Binder M."/>
            <person name="Bloem J."/>
            <person name="Labutti K."/>
            <person name="Salamov A."/>
            <person name="Andreopoulos B."/>
            <person name="Baker S."/>
            <person name="Barry K."/>
            <person name="Bills G."/>
            <person name="Bluhm B."/>
            <person name="Cannon C."/>
            <person name="Castanera R."/>
            <person name="Culley D."/>
            <person name="Daum C."/>
            <person name="Ezra D."/>
            <person name="Gonzalez J."/>
            <person name="Henrissat B."/>
            <person name="Kuo A."/>
            <person name="Liang C."/>
            <person name="Lipzen A."/>
            <person name="Lutzoni F."/>
            <person name="Magnuson J."/>
            <person name="Mondo S."/>
            <person name="Nolan M."/>
            <person name="Ohm R."/>
            <person name="Pangilinan J."/>
            <person name="Park H.-J."/>
            <person name="Ramirez L."/>
            <person name="Alfaro M."/>
            <person name="Sun H."/>
            <person name="Tritt A."/>
            <person name="Yoshinaga Y."/>
            <person name="Zwiers L.-H."/>
            <person name="Turgeon B."/>
            <person name="Goodwin S."/>
            <person name="Spatafora J."/>
            <person name="Crous P."/>
            <person name="Grigoriev I."/>
        </authorList>
    </citation>
    <scope>NUCLEOTIDE SEQUENCE</scope>
    <source>
        <strain evidence="2">CBS 109.77</strain>
    </source>
</reference>
<keyword evidence="1" id="KW-1133">Transmembrane helix</keyword>
<keyword evidence="3" id="KW-1185">Reference proteome</keyword>
<feature type="transmembrane region" description="Helical" evidence="1">
    <location>
        <begin position="49"/>
        <end position="72"/>
    </location>
</feature>
<evidence type="ECO:0000313" key="2">
    <source>
        <dbReference type="EMBL" id="KAF2795614.1"/>
    </source>
</evidence>
<organism evidence="2 3">
    <name type="scientific">Melanomma pulvis-pyrius CBS 109.77</name>
    <dbReference type="NCBI Taxonomy" id="1314802"/>
    <lineage>
        <taxon>Eukaryota</taxon>
        <taxon>Fungi</taxon>
        <taxon>Dikarya</taxon>
        <taxon>Ascomycota</taxon>
        <taxon>Pezizomycotina</taxon>
        <taxon>Dothideomycetes</taxon>
        <taxon>Pleosporomycetidae</taxon>
        <taxon>Pleosporales</taxon>
        <taxon>Melanommataceae</taxon>
        <taxon>Melanomma</taxon>
    </lineage>
</organism>
<dbReference type="EMBL" id="MU001853">
    <property type="protein sequence ID" value="KAF2795614.1"/>
    <property type="molecule type" value="Genomic_DNA"/>
</dbReference>
<gene>
    <name evidence="2" type="ORF">K505DRAFT_10143</name>
</gene>
<keyword evidence="1" id="KW-0472">Membrane</keyword>
<proteinExistence type="predicted"/>
<dbReference type="AlphaFoldDB" id="A0A6A6XHG9"/>